<dbReference type="InterPro" id="IPR042274">
    <property type="entry name" value="YycH/YycI_2"/>
</dbReference>
<dbReference type="CDD" id="cd15787">
    <property type="entry name" value="YycH_N"/>
    <property type="match status" value="1"/>
</dbReference>
<organism evidence="3 4">
    <name type="scientific">Fictibacillus arsenicus</name>
    <dbReference type="NCBI Taxonomy" id="255247"/>
    <lineage>
        <taxon>Bacteria</taxon>
        <taxon>Bacillati</taxon>
        <taxon>Bacillota</taxon>
        <taxon>Bacilli</taxon>
        <taxon>Bacillales</taxon>
        <taxon>Fictibacillaceae</taxon>
        <taxon>Fictibacillus</taxon>
    </lineage>
</organism>
<name>A0A1B1ZA75_9BACL</name>
<feature type="transmembrane region" description="Helical" evidence="1">
    <location>
        <begin position="21"/>
        <end position="44"/>
    </location>
</feature>
<dbReference type="STRING" id="255247.ABE41_020200"/>
<keyword evidence="4" id="KW-1185">Reference proteome</keyword>
<dbReference type="Gene3D" id="3.10.450.310">
    <property type="match status" value="1"/>
</dbReference>
<gene>
    <name evidence="3" type="ORF">ABE41_020200</name>
</gene>
<protein>
    <recommendedName>
        <fullName evidence="2">Regulatory protein YycH domain-containing protein</fullName>
    </recommendedName>
</protein>
<feature type="domain" description="Regulatory protein YycH" evidence="2">
    <location>
        <begin position="22"/>
        <end position="458"/>
    </location>
</feature>
<reference evidence="3 4" key="1">
    <citation type="submission" date="2016-08" db="EMBL/GenBank/DDBJ databases">
        <title>Complete genome sequence of Fictibacillus arsenicus G25-54, a strain with toxicity to nematodes and a potential arsenic-resistance activity.</title>
        <authorList>
            <person name="Zheng Z."/>
        </authorList>
    </citation>
    <scope>NUCLEOTIDE SEQUENCE [LARGE SCALE GENOMIC DNA]</scope>
    <source>
        <strain evidence="3 4">G25-54</strain>
    </source>
</reference>
<dbReference type="InterPro" id="IPR009996">
    <property type="entry name" value="YycH"/>
</dbReference>
<keyword evidence="1" id="KW-0812">Transmembrane</keyword>
<dbReference type="Proteomes" id="UP000077412">
    <property type="component" value="Chromosome"/>
</dbReference>
<evidence type="ECO:0000256" key="1">
    <source>
        <dbReference type="SAM" id="Phobius"/>
    </source>
</evidence>
<dbReference type="Pfam" id="PF07435">
    <property type="entry name" value="YycH"/>
    <property type="match status" value="1"/>
</dbReference>
<dbReference type="EMBL" id="CP016761">
    <property type="protein sequence ID" value="ANX14342.1"/>
    <property type="molecule type" value="Genomic_DNA"/>
</dbReference>
<proteinExistence type="predicted"/>
<dbReference type="AlphaFoldDB" id="A0A1B1ZA75"/>
<dbReference type="OrthoDB" id="2382185at2"/>
<keyword evidence="1" id="KW-1133">Transmembrane helix</keyword>
<dbReference type="Gene3D" id="3.30.310.160">
    <property type="entry name" value="YycH protein, domain 2"/>
    <property type="match status" value="1"/>
</dbReference>
<evidence type="ECO:0000259" key="2">
    <source>
        <dbReference type="Pfam" id="PF07435"/>
    </source>
</evidence>
<evidence type="ECO:0000313" key="3">
    <source>
        <dbReference type="EMBL" id="ANX14342.1"/>
    </source>
</evidence>
<dbReference type="RefSeq" id="WP_066294367.1">
    <property type="nucleotide sequence ID" value="NZ_CP016761.1"/>
</dbReference>
<evidence type="ECO:0000313" key="4">
    <source>
        <dbReference type="Proteomes" id="UP000077412"/>
    </source>
</evidence>
<accession>A0A1B1ZA75</accession>
<sequence>MNWLKWITHARKIINFFRENYELIKSITLTVLILLSLVLTWSLWTFKPSYSIIEDARTVKKQEVADEKELTDVVRPTQVIYHKGSQLYGAEASSIIEEFHRGLKDTKFTIVTDKKDTFDPDEKIGVNNTYIEVIYPARMSQVIYKGVFKFDSAKGPQNVDRVFLYQDKDTDGIEGYLVSYYPKKIQKIKALNNALIPFIKGMNSNIEKGELVPYITYDIEERKDNGQSEIKKRFYFPSERIQLNKYNYISNAPNQDTYEKYKKALFKDPLAVKSATTDNQITYADGTAAMVVNTQQNRFSYKSFAGLSNTNPTVTSPLSQSIKYINTHAGWGNPYILSDVIGTETKFWLFVENLPVLDSNMHMSLKWNYSELQEYNRSMIQLYLNEIPSSEAEVTLPSGKEVKELIESEFNTNNVYDIRIGYTMEKHETLYTLVPRWFINYETTGWVQLTFKEDREEGF</sequence>
<keyword evidence="1" id="KW-0472">Membrane</keyword>
<dbReference type="KEGG" id="far:ABE41_020200"/>